<dbReference type="InterPro" id="IPR004389">
    <property type="entry name" value="Ribosomal_uL18_bac-type"/>
</dbReference>
<protein>
    <submittedName>
        <fullName evidence="6">LSU ribosomal protein L18p (L5e)</fullName>
    </submittedName>
</protein>
<evidence type="ECO:0000256" key="2">
    <source>
        <dbReference type="ARBA" id="ARBA00022730"/>
    </source>
</evidence>
<gene>
    <name evidence="6" type="ORF">MNB_SM-7-20</name>
</gene>
<dbReference type="InterPro" id="IPR057268">
    <property type="entry name" value="Ribosomal_L18"/>
</dbReference>
<dbReference type="PANTHER" id="PTHR12899:SF3">
    <property type="entry name" value="LARGE RIBOSOMAL SUBUNIT PROTEIN UL18M"/>
    <property type="match status" value="1"/>
</dbReference>
<dbReference type="GO" id="GO:0006412">
    <property type="term" value="P:translation"/>
    <property type="evidence" value="ECO:0007669"/>
    <property type="project" value="InterPro"/>
</dbReference>
<dbReference type="GO" id="GO:0008097">
    <property type="term" value="F:5S rRNA binding"/>
    <property type="evidence" value="ECO:0007669"/>
    <property type="project" value="TreeGrafter"/>
</dbReference>
<comment type="similarity">
    <text evidence="1">Belongs to the universal ribosomal protein uL18 family.</text>
</comment>
<dbReference type="GO" id="GO:0003735">
    <property type="term" value="F:structural constituent of ribosome"/>
    <property type="evidence" value="ECO:0007669"/>
    <property type="project" value="InterPro"/>
</dbReference>
<keyword evidence="4 6" id="KW-0689">Ribosomal protein</keyword>
<organism evidence="6">
    <name type="scientific">hydrothermal vent metagenome</name>
    <dbReference type="NCBI Taxonomy" id="652676"/>
    <lineage>
        <taxon>unclassified sequences</taxon>
        <taxon>metagenomes</taxon>
        <taxon>ecological metagenomes</taxon>
    </lineage>
</organism>
<evidence type="ECO:0000256" key="4">
    <source>
        <dbReference type="ARBA" id="ARBA00022980"/>
    </source>
</evidence>
<dbReference type="GO" id="GO:0022625">
    <property type="term" value="C:cytosolic large ribosomal subunit"/>
    <property type="evidence" value="ECO:0007669"/>
    <property type="project" value="TreeGrafter"/>
</dbReference>
<dbReference type="InterPro" id="IPR005484">
    <property type="entry name" value="Ribosomal_uL18_bac/plant/anim"/>
</dbReference>
<dbReference type="Pfam" id="PF00861">
    <property type="entry name" value="Ribosomal_L18p"/>
    <property type="match status" value="1"/>
</dbReference>
<keyword evidence="2" id="KW-0699">rRNA-binding</keyword>
<evidence type="ECO:0000256" key="3">
    <source>
        <dbReference type="ARBA" id="ARBA00022884"/>
    </source>
</evidence>
<dbReference type="CDD" id="cd00432">
    <property type="entry name" value="Ribosomal_L18_L5e"/>
    <property type="match status" value="1"/>
</dbReference>
<sequence>MNARVLKSKLANRLKRKRRVRSKISGTAELPRVSVFRSNRYLTVQAIDDTTGTTLVGMNSKSISQRANKEGAVALAEAFAAKLKEKNIEAIVFDRNGYRYHGVIAAFGDALRANEIKF</sequence>
<dbReference type="Gene3D" id="3.30.420.100">
    <property type="match status" value="1"/>
</dbReference>
<keyword evidence="5" id="KW-0687">Ribonucleoprotein</keyword>
<accession>A0A1W1BH79</accession>
<evidence type="ECO:0000256" key="5">
    <source>
        <dbReference type="ARBA" id="ARBA00023274"/>
    </source>
</evidence>
<name>A0A1W1BH79_9ZZZZ</name>
<dbReference type="AlphaFoldDB" id="A0A1W1BH79"/>
<dbReference type="EMBL" id="FPHB01000021">
    <property type="protein sequence ID" value="SFV52848.1"/>
    <property type="molecule type" value="Genomic_DNA"/>
</dbReference>
<dbReference type="HAMAP" id="MF_01337_B">
    <property type="entry name" value="Ribosomal_uL18_B"/>
    <property type="match status" value="1"/>
</dbReference>
<keyword evidence="3" id="KW-0694">RNA-binding</keyword>
<proteinExistence type="inferred from homology"/>
<evidence type="ECO:0000256" key="1">
    <source>
        <dbReference type="ARBA" id="ARBA00007116"/>
    </source>
</evidence>
<dbReference type="NCBIfam" id="TIGR00060">
    <property type="entry name" value="L18_bact"/>
    <property type="match status" value="1"/>
</dbReference>
<evidence type="ECO:0000313" key="6">
    <source>
        <dbReference type="EMBL" id="SFV52848.1"/>
    </source>
</evidence>
<dbReference type="PANTHER" id="PTHR12899">
    <property type="entry name" value="39S RIBOSOMAL PROTEIN L18, MITOCHONDRIAL"/>
    <property type="match status" value="1"/>
</dbReference>
<reference evidence="6" key="1">
    <citation type="submission" date="2016-10" db="EMBL/GenBank/DDBJ databases">
        <authorList>
            <person name="de Groot N.N."/>
        </authorList>
    </citation>
    <scope>NUCLEOTIDE SEQUENCE</scope>
</reference>
<dbReference type="SUPFAM" id="SSF53137">
    <property type="entry name" value="Translational machinery components"/>
    <property type="match status" value="1"/>
</dbReference>